<organism evidence="2 3">
    <name type="scientific">Rhizobium calliandrae</name>
    <dbReference type="NCBI Taxonomy" id="1312182"/>
    <lineage>
        <taxon>Bacteria</taxon>
        <taxon>Pseudomonadati</taxon>
        <taxon>Pseudomonadota</taxon>
        <taxon>Alphaproteobacteria</taxon>
        <taxon>Hyphomicrobiales</taxon>
        <taxon>Rhizobiaceae</taxon>
        <taxon>Rhizobium/Agrobacterium group</taxon>
        <taxon>Rhizobium</taxon>
    </lineage>
</organism>
<dbReference type="PANTHER" id="PTHR43081">
    <property type="entry name" value="ADENYLATE CYCLASE, TERMINAL-DIFFERENTIATION SPECIFIC-RELATED"/>
    <property type="match status" value="1"/>
</dbReference>
<dbReference type="Pfam" id="PF00211">
    <property type="entry name" value="Guanylate_cyc"/>
    <property type="match status" value="1"/>
</dbReference>
<evidence type="ECO:0000313" key="3">
    <source>
        <dbReference type="Proteomes" id="UP001172630"/>
    </source>
</evidence>
<gene>
    <name evidence="2" type="ORF">PY650_15030</name>
</gene>
<dbReference type="CDD" id="cd07302">
    <property type="entry name" value="CHD"/>
    <property type="match status" value="1"/>
</dbReference>
<dbReference type="RefSeq" id="WP_285880133.1">
    <property type="nucleotide sequence ID" value="NZ_JARFYN010000017.1"/>
</dbReference>
<keyword evidence="2" id="KW-0456">Lyase</keyword>
<dbReference type="SUPFAM" id="SSF55073">
    <property type="entry name" value="Nucleotide cyclase"/>
    <property type="match status" value="1"/>
</dbReference>
<name>A0ABT7KFH4_9HYPH</name>
<comment type="caution">
    <text evidence="2">The sequence shown here is derived from an EMBL/GenBank/DDBJ whole genome shotgun (WGS) entry which is preliminary data.</text>
</comment>
<dbReference type="InterPro" id="IPR001054">
    <property type="entry name" value="A/G_cyclase"/>
</dbReference>
<feature type="domain" description="Guanylate cyclase" evidence="1">
    <location>
        <begin position="222"/>
        <end position="352"/>
    </location>
</feature>
<dbReference type="Gene3D" id="3.30.70.1230">
    <property type="entry name" value="Nucleotide cyclase"/>
    <property type="match status" value="1"/>
</dbReference>
<dbReference type="PROSITE" id="PS50125">
    <property type="entry name" value="GUANYLATE_CYCLASE_2"/>
    <property type="match status" value="1"/>
</dbReference>
<protein>
    <submittedName>
        <fullName evidence="2">Adenylate/guanylate cyclase domain-containing protein</fullName>
        <ecNumber evidence="2">4.6.1.-</ecNumber>
    </submittedName>
</protein>
<evidence type="ECO:0000259" key="1">
    <source>
        <dbReference type="PROSITE" id="PS50125"/>
    </source>
</evidence>
<dbReference type="GO" id="GO:0016829">
    <property type="term" value="F:lyase activity"/>
    <property type="evidence" value="ECO:0007669"/>
    <property type="project" value="UniProtKB-KW"/>
</dbReference>
<accession>A0ABT7KFH4</accession>
<proteinExistence type="predicted"/>
<sequence>MLRRDNDVTTLWPQHRHEIIDWLVKDVHEQRFIDNLLVDLCARLVATGVPVARAALMFRTNYPQWLGARILWQRGASECEIRGVEYGIEQTLGYIGSPVEQVEKGADFVRHRILDDKPGASRHIVYDELAAGGMTDYVALVMHHTLGKRQVVTFATDAPQGFRDDEIDLLRDVAPLVSSASEIRIKNHLARMLLETYVRKQASSEILAGATRRGSGSTVQAAVMVCDLRDFTALSDALPRDSVLSLLNDYFDTVTEPIERHGGEILKFMGDGLLAIFPLSRPTAAKDLLAAVKDASKGLQALSAARLKDGREPLSWGVGVHAGDVMYGNIGSASRLDFTVVGPAVNVASRLERLTKDIGRPVLMSQDFAGLLPDSDTLERLGPFRVRGLGSPIEVFAPVNDQSAKPPPVS</sequence>
<reference evidence="2" key="1">
    <citation type="submission" date="2023-06" db="EMBL/GenBank/DDBJ databases">
        <title>Phylogenetic Diversity of Rhizobium strains.</title>
        <authorList>
            <person name="Moura F.T."/>
            <person name="Helene L.C.F."/>
            <person name="Hungria M."/>
        </authorList>
    </citation>
    <scope>NUCLEOTIDE SEQUENCE</scope>
    <source>
        <strain evidence="2">CCGE524</strain>
    </source>
</reference>
<dbReference type="InterPro" id="IPR050697">
    <property type="entry name" value="Adenylyl/Guanylyl_Cyclase_3/4"/>
</dbReference>
<dbReference type="InterPro" id="IPR029787">
    <property type="entry name" value="Nucleotide_cyclase"/>
</dbReference>
<dbReference type="SMART" id="SM00044">
    <property type="entry name" value="CYCc"/>
    <property type="match status" value="1"/>
</dbReference>
<dbReference type="Proteomes" id="UP001172630">
    <property type="component" value="Unassembled WGS sequence"/>
</dbReference>
<evidence type="ECO:0000313" key="2">
    <source>
        <dbReference type="EMBL" id="MDL2406952.1"/>
    </source>
</evidence>
<keyword evidence="3" id="KW-1185">Reference proteome</keyword>
<dbReference type="EMBL" id="JARFYN010000017">
    <property type="protein sequence ID" value="MDL2406952.1"/>
    <property type="molecule type" value="Genomic_DNA"/>
</dbReference>
<dbReference type="EC" id="4.6.1.-" evidence="2"/>
<dbReference type="PANTHER" id="PTHR43081:SF11">
    <property type="entry name" value="BLR2264 PROTEIN"/>
    <property type="match status" value="1"/>
</dbReference>